<reference evidence="1 2" key="1">
    <citation type="submission" date="2016-10" db="EMBL/GenBank/DDBJ databases">
        <authorList>
            <person name="de Groot N.N."/>
        </authorList>
    </citation>
    <scope>NUCLEOTIDE SEQUENCE [LARGE SCALE GENOMIC DNA]</scope>
    <source>
        <strain evidence="1 2">DSM 15827</strain>
    </source>
</reference>
<dbReference type="STRING" id="137733.SAMN05421767_10627"/>
<evidence type="ECO:0000313" key="1">
    <source>
        <dbReference type="EMBL" id="SEQ75622.1"/>
    </source>
</evidence>
<proteinExistence type="predicted"/>
<dbReference type="AlphaFoldDB" id="A0A1H9IMA3"/>
<organism evidence="1 2">
    <name type="scientific">Granulicatella balaenopterae</name>
    <dbReference type="NCBI Taxonomy" id="137733"/>
    <lineage>
        <taxon>Bacteria</taxon>
        <taxon>Bacillati</taxon>
        <taxon>Bacillota</taxon>
        <taxon>Bacilli</taxon>
        <taxon>Lactobacillales</taxon>
        <taxon>Carnobacteriaceae</taxon>
        <taxon>Granulicatella</taxon>
    </lineage>
</organism>
<dbReference type="EMBL" id="FOGF01000006">
    <property type="protein sequence ID" value="SEQ75622.1"/>
    <property type="molecule type" value="Genomic_DNA"/>
</dbReference>
<gene>
    <name evidence="1" type="ORF">SAMN05421767_10627</name>
</gene>
<protein>
    <recommendedName>
        <fullName evidence="3">Capsid protein</fullName>
    </recommendedName>
</protein>
<keyword evidence="2" id="KW-1185">Reference proteome</keyword>
<name>A0A1H9IMA3_9LACT</name>
<dbReference type="Proteomes" id="UP000198556">
    <property type="component" value="Unassembled WGS sequence"/>
</dbReference>
<evidence type="ECO:0000313" key="2">
    <source>
        <dbReference type="Proteomes" id="UP000198556"/>
    </source>
</evidence>
<accession>A0A1H9IMA3</accession>
<dbReference type="RefSeq" id="WP_089746079.1">
    <property type="nucleotide sequence ID" value="NZ_FOGF01000006.1"/>
</dbReference>
<evidence type="ECO:0008006" key="3">
    <source>
        <dbReference type="Google" id="ProtNLM"/>
    </source>
</evidence>
<sequence>MTQAINFAESYQMGLQKRYAENGVLHTQKLWNSPSNSTLKWVGAKTVKVPTLNITAGRKDRQRRTITGIEANYTNDWEVYELKNERYWSTLVDPSDVDETNYTTTIANVTRAFNDQCKAPEKDMYMLSKLYTEKERLDSGKAQIVEEKLTEDNFLKIFDDLMEKMDELQVPHQGRTLFVTPHVARIIKNIKSWGRSVNIQNGGTTIDRRIDLLDEVTIEPAIPSNLMKTAFDFTEGATEAPGAKQIEMLLIHIPCMAAPEKYKFVGLDKPQAQTSGNYLYYEQSYDDVIVFKQRHQGMAFAIDPGEA</sequence>
<dbReference type="OrthoDB" id="9770443at2"/>